<dbReference type="GeneID" id="35436429"/>
<evidence type="ECO:0000256" key="1">
    <source>
        <dbReference type="ARBA" id="ARBA00010545"/>
    </source>
</evidence>
<comment type="similarity">
    <text evidence="1">Belongs to the LCL2 family.</text>
</comment>
<proteinExistence type="inferred from homology"/>
<protein>
    <recommendedName>
        <fullName evidence="2">Long chronological lifespan protein 2</fullName>
    </recommendedName>
</protein>
<gene>
    <name evidence="5" type="ORF">RHIMIDRAFT_123466</name>
</gene>
<organism evidence="5 6">
    <name type="scientific">Rhizopus microsporus ATCC 52813</name>
    <dbReference type="NCBI Taxonomy" id="1340429"/>
    <lineage>
        <taxon>Eukaryota</taxon>
        <taxon>Fungi</taxon>
        <taxon>Fungi incertae sedis</taxon>
        <taxon>Mucoromycota</taxon>
        <taxon>Mucoromycotina</taxon>
        <taxon>Mucoromycetes</taxon>
        <taxon>Mucorales</taxon>
        <taxon>Mucorineae</taxon>
        <taxon>Rhizopodaceae</taxon>
        <taxon>Rhizopus</taxon>
    </lineage>
</organism>
<dbReference type="EMBL" id="KZ303847">
    <property type="protein sequence ID" value="PHZ13685.1"/>
    <property type="molecule type" value="Genomic_DNA"/>
</dbReference>
<evidence type="ECO:0000256" key="4">
    <source>
        <dbReference type="SAM" id="SignalP"/>
    </source>
</evidence>
<dbReference type="InterPro" id="IPR034543">
    <property type="entry name" value="LCL2"/>
</dbReference>
<name>A0A2G4SY59_RHIZD</name>
<dbReference type="PANTHER" id="PTHR38425">
    <property type="entry name" value="LONG CHRONOLOGICAL LIFESPAN PROTEIN 2"/>
    <property type="match status" value="1"/>
</dbReference>
<accession>A0A2G4SY59</accession>
<dbReference type="PANTHER" id="PTHR38425:SF1">
    <property type="entry name" value="LONG CHRONOLOGICAL LIFESPAN PROTEIN 2"/>
    <property type="match status" value="1"/>
</dbReference>
<dbReference type="AlphaFoldDB" id="A0A2G4SY59"/>
<reference evidence="5 6" key="1">
    <citation type="journal article" date="2016" name="Proc. Natl. Acad. Sci. U.S.A.">
        <title>Lipid metabolic changes in an early divergent fungus govern the establishment of a mutualistic symbiosis with endobacteria.</title>
        <authorList>
            <person name="Lastovetsky O.A."/>
            <person name="Gaspar M.L."/>
            <person name="Mondo S.J."/>
            <person name="LaButti K.M."/>
            <person name="Sandor L."/>
            <person name="Grigoriev I.V."/>
            <person name="Henry S.A."/>
            <person name="Pawlowska T.E."/>
        </authorList>
    </citation>
    <scope>NUCLEOTIDE SEQUENCE [LARGE SCALE GENOMIC DNA]</scope>
    <source>
        <strain evidence="5 6">ATCC 52813</strain>
    </source>
</reference>
<evidence type="ECO:0000256" key="2">
    <source>
        <dbReference type="ARBA" id="ARBA00018534"/>
    </source>
</evidence>
<keyword evidence="3 4" id="KW-0732">Signal</keyword>
<evidence type="ECO:0000313" key="6">
    <source>
        <dbReference type="Proteomes" id="UP000242254"/>
    </source>
</evidence>
<evidence type="ECO:0000313" key="5">
    <source>
        <dbReference type="EMBL" id="PHZ13685.1"/>
    </source>
</evidence>
<dbReference type="Proteomes" id="UP000242254">
    <property type="component" value="Unassembled WGS sequence"/>
</dbReference>
<dbReference type="RefSeq" id="XP_023467393.1">
    <property type="nucleotide sequence ID" value="XM_023605439.1"/>
</dbReference>
<evidence type="ECO:0000256" key="3">
    <source>
        <dbReference type="ARBA" id="ARBA00022729"/>
    </source>
</evidence>
<dbReference type="STRING" id="1340429.A0A2G4SY59"/>
<dbReference type="GO" id="GO:0036503">
    <property type="term" value="P:ERAD pathway"/>
    <property type="evidence" value="ECO:0007669"/>
    <property type="project" value="TreeGrafter"/>
</dbReference>
<sequence>MNRLQKCFLLNLLFILSITAFNIKEALFGNSKTQDIKQQSTFGVPETTSKSNRPDMPCKDYICKDTEACVSSPVECPCRLTMNKKCMIGEWYTCVRGDLSCSDLDEV</sequence>
<feature type="chain" id="PRO_5013747406" description="Long chronological lifespan protein 2" evidence="4">
    <location>
        <begin position="21"/>
        <end position="107"/>
    </location>
</feature>
<feature type="signal peptide" evidence="4">
    <location>
        <begin position="1"/>
        <end position="20"/>
    </location>
</feature>
<keyword evidence="6" id="KW-1185">Reference proteome</keyword>